<proteinExistence type="predicted"/>
<keyword evidence="1" id="KW-0472">Membrane</keyword>
<evidence type="ECO:0000313" key="3">
    <source>
        <dbReference type="Proteomes" id="UP001600888"/>
    </source>
</evidence>
<reference evidence="2 3" key="1">
    <citation type="submission" date="2024-03" db="EMBL/GenBank/DDBJ databases">
        <title>A high-quality draft genome sequence of Diaporthe vaccinii, a causative agent of upright dieback and viscid rot disease in cranberry plants.</title>
        <authorList>
            <person name="Sarrasin M."/>
            <person name="Lang B.F."/>
            <person name="Burger G."/>
        </authorList>
    </citation>
    <scope>NUCLEOTIDE SEQUENCE [LARGE SCALE GENOMIC DNA]</scope>
    <source>
        <strain evidence="2 3">IS7</strain>
    </source>
</reference>
<sequence>MFPWPSWVRLLKGPLLPPTALSRGVDHCLIVSLLGRENNTFTHDTLLFHSRVDQSSRAAALTSIIPDQKNNSGPLPFSRALQATDMVSGAIEAAAGSATTDWVTFDGTGVPAKFMFHVVFFPVLMFAFLTVPGIICWFALGCGRRGRIAQYQPPYPARFETKDMRHGPVHNGQVADV</sequence>
<organism evidence="2 3">
    <name type="scientific">Diaporthe vaccinii</name>
    <dbReference type="NCBI Taxonomy" id="105482"/>
    <lineage>
        <taxon>Eukaryota</taxon>
        <taxon>Fungi</taxon>
        <taxon>Dikarya</taxon>
        <taxon>Ascomycota</taxon>
        <taxon>Pezizomycotina</taxon>
        <taxon>Sordariomycetes</taxon>
        <taxon>Sordariomycetidae</taxon>
        <taxon>Diaporthales</taxon>
        <taxon>Diaporthaceae</taxon>
        <taxon>Diaporthe</taxon>
        <taxon>Diaporthe eres species complex</taxon>
    </lineage>
</organism>
<keyword evidence="1" id="KW-0812">Transmembrane</keyword>
<gene>
    <name evidence="2" type="ORF">FJTKL_02150</name>
</gene>
<evidence type="ECO:0000256" key="1">
    <source>
        <dbReference type="SAM" id="Phobius"/>
    </source>
</evidence>
<evidence type="ECO:0000313" key="2">
    <source>
        <dbReference type="EMBL" id="KAL2275291.1"/>
    </source>
</evidence>
<protein>
    <submittedName>
        <fullName evidence="2">Uncharacterized protein</fullName>
    </submittedName>
</protein>
<keyword evidence="1" id="KW-1133">Transmembrane helix</keyword>
<accession>A0ABR4DYN7</accession>
<feature type="transmembrane region" description="Helical" evidence="1">
    <location>
        <begin position="114"/>
        <end position="140"/>
    </location>
</feature>
<name>A0ABR4DYN7_9PEZI</name>
<dbReference type="EMBL" id="JBAWTH010000138">
    <property type="protein sequence ID" value="KAL2275291.1"/>
    <property type="molecule type" value="Genomic_DNA"/>
</dbReference>
<dbReference type="Proteomes" id="UP001600888">
    <property type="component" value="Unassembled WGS sequence"/>
</dbReference>
<keyword evidence="3" id="KW-1185">Reference proteome</keyword>
<comment type="caution">
    <text evidence="2">The sequence shown here is derived from an EMBL/GenBank/DDBJ whole genome shotgun (WGS) entry which is preliminary data.</text>
</comment>